<accession>A0ABX0JDU1</accession>
<dbReference type="Proteomes" id="UP001165962">
    <property type="component" value="Unassembled WGS sequence"/>
</dbReference>
<dbReference type="PANTHER" id="PTHR46211">
    <property type="entry name" value="GLYCEROPHOSPHORYL DIESTER PHOSPHODIESTERASE"/>
    <property type="match status" value="1"/>
</dbReference>
<proteinExistence type="predicted"/>
<evidence type="ECO:0000313" key="2">
    <source>
        <dbReference type="EMBL" id="NHN34103.1"/>
    </source>
</evidence>
<evidence type="ECO:0000259" key="1">
    <source>
        <dbReference type="PROSITE" id="PS51704"/>
    </source>
</evidence>
<dbReference type="SUPFAM" id="SSF51695">
    <property type="entry name" value="PLC-like phosphodiesterases"/>
    <property type="match status" value="1"/>
</dbReference>
<name>A0ABX0JDU1_9BACL</name>
<dbReference type="EMBL" id="JAAOIW010000016">
    <property type="protein sequence ID" value="NHN34103.1"/>
    <property type="molecule type" value="Genomic_DNA"/>
</dbReference>
<dbReference type="InterPro" id="IPR030395">
    <property type="entry name" value="GP_PDE_dom"/>
</dbReference>
<sequence length="241" mass="26871">MIKIVAHRGWSGKAPENTLAAIELALAESAIDMIEFDVHLSKDGVPVVIHDHTLERTTNGKGRVNQHTFDELRQLDAGSWFAPEFKGETIPSLEEVLKLAKGRCKLAVELKTKANNYEGIEQKVIQKVHQYGMGDQVVLSSFDHDSMKQANEVDSSIATSLIFFGKPTLIWEQLQYTGAISFSINHSFSSPAFINEMLDKGIDVGIWTVDDPETLQKIVLAHPNVRITTNHPDRLLTVIKK</sequence>
<dbReference type="Pfam" id="PF03009">
    <property type="entry name" value="GDPD"/>
    <property type="match status" value="1"/>
</dbReference>
<evidence type="ECO:0000313" key="3">
    <source>
        <dbReference type="Proteomes" id="UP001165962"/>
    </source>
</evidence>
<dbReference type="PROSITE" id="PS51704">
    <property type="entry name" value="GP_PDE"/>
    <property type="match status" value="1"/>
</dbReference>
<feature type="domain" description="GP-PDE" evidence="1">
    <location>
        <begin position="2"/>
        <end position="239"/>
    </location>
</feature>
<dbReference type="RefSeq" id="WP_166154726.1">
    <property type="nucleotide sequence ID" value="NZ_JAAOIW010000016.1"/>
</dbReference>
<dbReference type="InterPro" id="IPR017946">
    <property type="entry name" value="PLC-like_Pdiesterase_TIM-brl"/>
</dbReference>
<dbReference type="Gene3D" id="3.20.20.190">
    <property type="entry name" value="Phosphatidylinositol (PI) phosphodiesterase"/>
    <property type="match status" value="1"/>
</dbReference>
<organism evidence="2 3">
    <name type="scientific">Paenibacillus agricola</name>
    <dbReference type="NCBI Taxonomy" id="2716264"/>
    <lineage>
        <taxon>Bacteria</taxon>
        <taxon>Bacillati</taxon>
        <taxon>Bacillota</taxon>
        <taxon>Bacilli</taxon>
        <taxon>Bacillales</taxon>
        <taxon>Paenibacillaceae</taxon>
        <taxon>Paenibacillus</taxon>
    </lineage>
</organism>
<comment type="caution">
    <text evidence="2">The sequence shown here is derived from an EMBL/GenBank/DDBJ whole genome shotgun (WGS) entry which is preliminary data.</text>
</comment>
<dbReference type="PANTHER" id="PTHR46211:SF1">
    <property type="entry name" value="GLYCEROPHOSPHODIESTER PHOSPHODIESTERASE, CYTOPLASMIC"/>
    <property type="match status" value="1"/>
</dbReference>
<keyword evidence="3" id="KW-1185">Reference proteome</keyword>
<reference evidence="2" key="1">
    <citation type="submission" date="2020-03" db="EMBL/GenBank/DDBJ databases">
        <title>Draft sequencing of Paenibacilllus sp. S3N08.</title>
        <authorList>
            <person name="Kim D.-U."/>
        </authorList>
    </citation>
    <scope>NUCLEOTIDE SEQUENCE</scope>
    <source>
        <strain evidence="2">S3N08</strain>
    </source>
</reference>
<protein>
    <submittedName>
        <fullName evidence="2">Glycerophosphodiester phosphodiesterase</fullName>
    </submittedName>
</protein>
<gene>
    <name evidence="2" type="ORF">G9U52_30245</name>
</gene>